<dbReference type="EMBL" id="JAQQWP010000009">
    <property type="protein sequence ID" value="KAK8101581.1"/>
    <property type="molecule type" value="Genomic_DNA"/>
</dbReference>
<gene>
    <name evidence="3" type="ORF">PG999_011955</name>
</gene>
<keyword evidence="2" id="KW-0812">Transmembrane</keyword>
<accession>A0AAW0QGX9</accession>
<evidence type="ECO:0000313" key="3">
    <source>
        <dbReference type="EMBL" id="KAK8101581.1"/>
    </source>
</evidence>
<evidence type="ECO:0000256" key="2">
    <source>
        <dbReference type="SAM" id="Phobius"/>
    </source>
</evidence>
<proteinExistence type="predicted"/>
<feature type="transmembrane region" description="Helical" evidence="2">
    <location>
        <begin position="20"/>
        <end position="41"/>
    </location>
</feature>
<protein>
    <submittedName>
        <fullName evidence="3">Uncharacterized protein</fullName>
    </submittedName>
</protein>
<keyword evidence="2" id="KW-1133">Transmembrane helix</keyword>
<feature type="compositionally biased region" description="Low complexity" evidence="1">
    <location>
        <begin position="81"/>
        <end position="91"/>
    </location>
</feature>
<keyword evidence="4" id="KW-1185">Reference proteome</keyword>
<reference evidence="3 4" key="1">
    <citation type="submission" date="2023-01" db="EMBL/GenBank/DDBJ databases">
        <title>Analysis of 21 Apiospora genomes using comparative genomics revels a genus with tremendous synthesis potential of carbohydrate active enzymes and secondary metabolites.</title>
        <authorList>
            <person name="Sorensen T."/>
        </authorList>
    </citation>
    <scope>NUCLEOTIDE SEQUENCE [LARGE SCALE GENOMIC DNA]</scope>
    <source>
        <strain evidence="3 4">CBS 117206</strain>
    </source>
</reference>
<keyword evidence="2" id="KW-0472">Membrane</keyword>
<comment type="caution">
    <text evidence="3">The sequence shown here is derived from an EMBL/GenBank/DDBJ whole genome shotgun (WGS) entry which is preliminary data.</text>
</comment>
<name>A0AAW0QGX9_9PEZI</name>
<dbReference type="Proteomes" id="UP001392437">
    <property type="component" value="Unassembled WGS sequence"/>
</dbReference>
<organism evidence="3 4">
    <name type="scientific">Apiospora kogelbergensis</name>
    <dbReference type="NCBI Taxonomy" id="1337665"/>
    <lineage>
        <taxon>Eukaryota</taxon>
        <taxon>Fungi</taxon>
        <taxon>Dikarya</taxon>
        <taxon>Ascomycota</taxon>
        <taxon>Pezizomycotina</taxon>
        <taxon>Sordariomycetes</taxon>
        <taxon>Xylariomycetidae</taxon>
        <taxon>Amphisphaeriales</taxon>
        <taxon>Apiosporaceae</taxon>
        <taxon>Apiospora</taxon>
    </lineage>
</organism>
<evidence type="ECO:0000313" key="4">
    <source>
        <dbReference type="Proteomes" id="UP001392437"/>
    </source>
</evidence>
<feature type="compositionally biased region" description="Low complexity" evidence="1">
    <location>
        <begin position="180"/>
        <end position="189"/>
    </location>
</feature>
<evidence type="ECO:0000256" key="1">
    <source>
        <dbReference type="SAM" id="MobiDB-lite"/>
    </source>
</evidence>
<sequence>MATEDMENNPFGGDGSNWTLLYVIIFSIPFIFVAIAIYSTWHDRRAAAAKAKNDLETGRAAKLDRYWHPWKYANEEAAAAAGSSSSSSTSSARKKVANPGNLTVVTTTTAASPAAGATSRHPSHNYGAAGRLTSPRGGGPKTSAVVAPITPWFAPPSQGPVNPYRPAHYQQHPPRRQQQSKKQSAASPYLPRPTAAMHDETEMFGDGSDLRYV</sequence>
<feature type="region of interest" description="Disordered" evidence="1">
    <location>
        <begin position="81"/>
        <end position="213"/>
    </location>
</feature>
<feature type="compositionally biased region" description="Low complexity" evidence="1">
    <location>
        <begin position="98"/>
        <end position="119"/>
    </location>
</feature>
<dbReference type="AlphaFoldDB" id="A0AAW0QGX9"/>